<dbReference type="PANTHER" id="PTHR12963">
    <property type="entry name" value="THYROID RECEPTOR INTERACTING PROTEIN RELATED"/>
    <property type="match status" value="1"/>
</dbReference>
<feature type="compositionally biased region" description="Basic and acidic residues" evidence="1">
    <location>
        <begin position="163"/>
        <end position="177"/>
    </location>
</feature>
<dbReference type="GO" id="GO:0005634">
    <property type="term" value="C:nucleus"/>
    <property type="evidence" value="ECO:0007669"/>
    <property type="project" value="InterPro"/>
</dbReference>
<dbReference type="Pfam" id="PF23134">
    <property type="entry name" value="TRIP4_3rd"/>
    <property type="match status" value="1"/>
</dbReference>
<accession>A0A8E0S4H2</accession>
<dbReference type="GO" id="GO:0180022">
    <property type="term" value="C:RQC-trigger complex"/>
    <property type="evidence" value="ECO:0007669"/>
    <property type="project" value="InterPro"/>
</dbReference>
<feature type="compositionally biased region" description="Basic and acidic residues" evidence="1">
    <location>
        <begin position="1"/>
        <end position="21"/>
    </location>
</feature>
<protein>
    <submittedName>
        <fullName evidence="4">Activating signal cointegrator 1</fullName>
    </submittedName>
</protein>
<sequence>MKEKARRDAFPQEGYRKKDIHPNAPVTLDIEPTEENADSIEKTKHPDPQNTNKSKRKPKFYPLFSEGARGEELVAHLPGRHPCQCLATKHQLINNCTSCGRIVCAQEGSGPCYFCGQLVCSKEERRTIELGTKQARKLYNRLLHIPWAPGTEEPLYRVRKRTTKEAEEATSKRKDLPNDSTELSSLDHGDKITPESIDFATGIDGGDVDSVDNLEVFAFATGAQQRLEEDVFVSNSTVMFDLIDHCVLGLAAALANRDRLLEYDATSARRTRVLDDEMDYFVSEGAGGASVWLSPEARERVQKRASELRAQRHASRLETMRFCLDFAGREVIPEVCWCEVFAEIH</sequence>
<keyword evidence="5" id="KW-1185">Reference proteome</keyword>
<feature type="domain" description="Activating signal cointegrator 1 third" evidence="3">
    <location>
        <begin position="276"/>
        <end position="333"/>
    </location>
</feature>
<dbReference type="GO" id="GO:0045893">
    <property type="term" value="P:positive regulation of DNA-templated transcription"/>
    <property type="evidence" value="ECO:0007669"/>
    <property type="project" value="TreeGrafter"/>
</dbReference>
<dbReference type="AlphaFoldDB" id="A0A8E0S4H2"/>
<organism evidence="4 5">
    <name type="scientific">Fasciolopsis buskii</name>
    <dbReference type="NCBI Taxonomy" id="27845"/>
    <lineage>
        <taxon>Eukaryota</taxon>
        <taxon>Metazoa</taxon>
        <taxon>Spiralia</taxon>
        <taxon>Lophotrochozoa</taxon>
        <taxon>Platyhelminthes</taxon>
        <taxon>Trematoda</taxon>
        <taxon>Digenea</taxon>
        <taxon>Plagiorchiida</taxon>
        <taxon>Echinostomata</taxon>
        <taxon>Echinostomatoidea</taxon>
        <taxon>Fasciolidae</taxon>
        <taxon>Fasciolopsis</taxon>
    </lineage>
</organism>
<feature type="region of interest" description="Disordered" evidence="1">
    <location>
        <begin position="158"/>
        <end position="187"/>
    </location>
</feature>
<dbReference type="Proteomes" id="UP000728185">
    <property type="component" value="Unassembled WGS sequence"/>
</dbReference>
<evidence type="ECO:0000256" key="1">
    <source>
        <dbReference type="SAM" id="MobiDB-lite"/>
    </source>
</evidence>
<reference evidence="4" key="1">
    <citation type="submission" date="2019-05" db="EMBL/GenBank/DDBJ databases">
        <title>Annotation for the trematode Fasciolopsis buski.</title>
        <authorList>
            <person name="Choi Y.-J."/>
        </authorList>
    </citation>
    <scope>NUCLEOTIDE SEQUENCE</scope>
    <source>
        <strain evidence="4">HT</strain>
        <tissue evidence="4">Whole worm</tissue>
    </source>
</reference>
<feature type="domain" description="TRIP4/RQT4 C2HC5-type zinc finger" evidence="2">
    <location>
        <begin position="81"/>
        <end position="128"/>
    </location>
</feature>
<evidence type="ECO:0000259" key="2">
    <source>
        <dbReference type="Pfam" id="PF06221"/>
    </source>
</evidence>
<dbReference type="Pfam" id="PF06221">
    <property type="entry name" value="zf-C2HC5"/>
    <property type="match status" value="1"/>
</dbReference>
<dbReference type="OrthoDB" id="338816at2759"/>
<gene>
    <name evidence="4" type="ORF">FBUS_10983</name>
</gene>
<evidence type="ECO:0000313" key="4">
    <source>
        <dbReference type="EMBL" id="KAA0196740.1"/>
    </source>
</evidence>
<comment type="caution">
    <text evidence="4">The sequence shown here is derived from an EMBL/GenBank/DDBJ whole genome shotgun (WGS) entry which is preliminary data.</text>
</comment>
<dbReference type="EMBL" id="LUCM01002846">
    <property type="protein sequence ID" value="KAA0196740.1"/>
    <property type="molecule type" value="Genomic_DNA"/>
</dbReference>
<proteinExistence type="predicted"/>
<evidence type="ECO:0000313" key="5">
    <source>
        <dbReference type="Proteomes" id="UP000728185"/>
    </source>
</evidence>
<dbReference type="GO" id="GO:0008270">
    <property type="term" value="F:zinc ion binding"/>
    <property type="evidence" value="ECO:0007669"/>
    <property type="project" value="InterPro"/>
</dbReference>
<dbReference type="InterPro" id="IPR039128">
    <property type="entry name" value="TRIP4-like"/>
</dbReference>
<feature type="region of interest" description="Disordered" evidence="1">
    <location>
        <begin position="1"/>
        <end position="60"/>
    </location>
</feature>
<dbReference type="InterPro" id="IPR056993">
    <property type="entry name" value="TRIP4_3rd_dom"/>
</dbReference>
<dbReference type="GO" id="GO:0072344">
    <property type="term" value="P:rescue of stalled ribosome"/>
    <property type="evidence" value="ECO:0007669"/>
    <property type="project" value="InterPro"/>
</dbReference>
<name>A0A8E0S4H2_9TREM</name>
<dbReference type="PANTHER" id="PTHR12963:SF4">
    <property type="entry name" value="ACTIVATING SIGNAL COINTEGRATOR 1"/>
    <property type="match status" value="1"/>
</dbReference>
<dbReference type="InterPro" id="IPR009349">
    <property type="entry name" value="TRIP4/RQT4_C2HC5_Znf"/>
</dbReference>
<evidence type="ECO:0000259" key="3">
    <source>
        <dbReference type="Pfam" id="PF23134"/>
    </source>
</evidence>